<dbReference type="SUPFAM" id="SSF52540">
    <property type="entry name" value="P-loop containing nucleoside triphosphate hydrolases"/>
    <property type="match status" value="1"/>
</dbReference>
<proteinExistence type="predicted"/>
<dbReference type="EMBL" id="UOFX01000025">
    <property type="protein sequence ID" value="VAX07550.1"/>
    <property type="molecule type" value="Genomic_DNA"/>
</dbReference>
<dbReference type="Gene3D" id="3.40.50.300">
    <property type="entry name" value="P-loop containing nucleotide triphosphate hydrolases"/>
    <property type="match status" value="1"/>
</dbReference>
<dbReference type="CDD" id="cd02042">
    <property type="entry name" value="ParAB_family"/>
    <property type="match status" value="1"/>
</dbReference>
<protein>
    <submittedName>
        <fullName evidence="2">ParA-like protein</fullName>
    </submittedName>
</protein>
<dbReference type="InterPro" id="IPR050678">
    <property type="entry name" value="DNA_Partitioning_ATPase"/>
</dbReference>
<dbReference type="PIRSF" id="PIRSF009320">
    <property type="entry name" value="Nuc_binding_HP_1000"/>
    <property type="match status" value="1"/>
</dbReference>
<reference evidence="2" key="1">
    <citation type="submission" date="2018-06" db="EMBL/GenBank/DDBJ databases">
        <authorList>
            <person name="Zhirakovskaya E."/>
        </authorList>
    </citation>
    <scope>NUCLEOTIDE SEQUENCE</scope>
</reference>
<dbReference type="PANTHER" id="PTHR13696:SF96">
    <property type="entry name" value="COBQ_COBB_MIND_PARA NUCLEOTIDE BINDING DOMAIN-CONTAINING PROTEIN"/>
    <property type="match status" value="1"/>
</dbReference>
<evidence type="ECO:0000259" key="1">
    <source>
        <dbReference type="Pfam" id="PF01656"/>
    </source>
</evidence>
<name>A0A3B1BB38_9ZZZZ</name>
<dbReference type="InterPro" id="IPR002586">
    <property type="entry name" value="CobQ/CobB/MinD/ParA_Nub-bd_dom"/>
</dbReference>
<dbReference type="PANTHER" id="PTHR13696">
    <property type="entry name" value="P-LOOP CONTAINING NUCLEOSIDE TRIPHOSPHATE HYDROLASE"/>
    <property type="match status" value="1"/>
</dbReference>
<dbReference type="Pfam" id="PF01656">
    <property type="entry name" value="CbiA"/>
    <property type="match status" value="1"/>
</dbReference>
<evidence type="ECO:0000313" key="2">
    <source>
        <dbReference type="EMBL" id="VAX07550.1"/>
    </source>
</evidence>
<feature type="domain" description="CobQ/CobB/MinD/ParA nucleotide binding" evidence="1">
    <location>
        <begin position="4"/>
        <end position="182"/>
    </location>
</feature>
<dbReference type="InterPro" id="IPR027417">
    <property type="entry name" value="P-loop_NTPase"/>
</dbReference>
<organism evidence="2">
    <name type="scientific">hydrothermal vent metagenome</name>
    <dbReference type="NCBI Taxonomy" id="652676"/>
    <lineage>
        <taxon>unclassified sequences</taxon>
        <taxon>metagenomes</taxon>
        <taxon>ecological metagenomes</taxon>
    </lineage>
</organism>
<accession>A0A3B1BB38</accession>
<sequence length="218" mass="24166">MRTIMLMNAKGGCGKTTLATNIATWFADEGHKVALADFDVQGSSLDWLEARRDYEGIPDIDGIDATKGPATPARGTDYLIMDVPAAIHGKAISSISRRAQTIIIPVLPSPIDIRACAKFIHQLLLTNQVVRHRTRVAVVANRVRENTIIYHQLEDFLGSLEIPFLTSLRESQNYIRAAERGLGIFELAPSSVFNDLVQWDPILEWLSSSDSMPQPLQK</sequence>
<dbReference type="AlphaFoldDB" id="A0A3B1BB38"/>
<gene>
    <name evidence="2" type="ORF">MNBD_GAMMA26-387</name>
</gene>